<keyword evidence="1" id="KW-0472">Membrane</keyword>
<dbReference type="InterPro" id="IPR008523">
    <property type="entry name" value="DUF805"/>
</dbReference>
<dbReference type="PANTHER" id="PTHR34980">
    <property type="entry name" value="INNER MEMBRANE PROTEIN-RELATED-RELATED"/>
    <property type="match status" value="1"/>
</dbReference>
<protein>
    <submittedName>
        <fullName evidence="2">Probable membrane protein</fullName>
    </submittedName>
</protein>
<evidence type="ECO:0000313" key="3">
    <source>
        <dbReference type="Proteomes" id="UP000001822"/>
    </source>
</evidence>
<name>A0A6N4SPR8_CYTH3</name>
<gene>
    <name evidence="2" type="primary">yhaH</name>
    <name evidence="2" type="ordered locus">CHU_1013</name>
</gene>
<keyword evidence="1" id="KW-0812">Transmembrane</keyword>
<dbReference type="GO" id="GO:0005886">
    <property type="term" value="C:plasma membrane"/>
    <property type="evidence" value="ECO:0007669"/>
    <property type="project" value="TreeGrafter"/>
</dbReference>
<evidence type="ECO:0000256" key="1">
    <source>
        <dbReference type="SAM" id="Phobius"/>
    </source>
</evidence>
<accession>A0A6N4SPR8</accession>
<dbReference type="KEGG" id="chu:CHU_1013"/>
<feature type="transmembrane region" description="Helical" evidence="1">
    <location>
        <begin position="86"/>
        <end position="106"/>
    </location>
</feature>
<dbReference type="AlphaFoldDB" id="A0A6N4SPR8"/>
<feature type="transmembrane region" description="Helical" evidence="1">
    <location>
        <begin position="23"/>
        <end position="46"/>
    </location>
</feature>
<sequence length="136" mass="15104">MNWYLEALKKYAEFSGRATRQEYWMFVLFNFVFSSAASLLDGFIGLTYGENYGTYGLINSIYSLVLFIPGLSVTVRRLHDTTRSGWFMLIALIPIIGWIKIIVVLASRGVAGPNKYGADPQGSNSDAFSSVLDGNI</sequence>
<dbReference type="Proteomes" id="UP000001822">
    <property type="component" value="Chromosome"/>
</dbReference>
<evidence type="ECO:0000313" key="2">
    <source>
        <dbReference type="EMBL" id="ABG58290.1"/>
    </source>
</evidence>
<reference evidence="2 3" key="1">
    <citation type="journal article" date="2007" name="Appl. Environ. Microbiol.">
        <title>Genome sequence of the cellulolytic gliding bacterium Cytophaga hutchinsonii.</title>
        <authorList>
            <person name="Xie G."/>
            <person name="Bruce D.C."/>
            <person name="Challacombe J.F."/>
            <person name="Chertkov O."/>
            <person name="Detter J.C."/>
            <person name="Gilna P."/>
            <person name="Han C.S."/>
            <person name="Lucas S."/>
            <person name="Misra M."/>
            <person name="Myers G.L."/>
            <person name="Richardson P."/>
            <person name="Tapia R."/>
            <person name="Thayer N."/>
            <person name="Thompson L.S."/>
            <person name="Brettin T.S."/>
            <person name="Henrissat B."/>
            <person name="Wilson D.B."/>
            <person name="McBride M.J."/>
        </authorList>
    </citation>
    <scope>NUCLEOTIDE SEQUENCE [LARGE SCALE GENOMIC DNA]</scope>
    <source>
        <strain evidence="3">ATCC 33406 / DSM 1761 / CIP 103989 / NBRC 15051 / NCIMB 9469 / D465</strain>
    </source>
</reference>
<dbReference type="OrthoDB" id="9812349at2"/>
<keyword evidence="1" id="KW-1133">Transmembrane helix</keyword>
<proteinExistence type="predicted"/>
<organism evidence="2 3">
    <name type="scientific">Cytophaga hutchinsonii (strain ATCC 33406 / DSM 1761 / CIP 103989 / NBRC 15051 / NCIMB 9469 / D465)</name>
    <dbReference type="NCBI Taxonomy" id="269798"/>
    <lineage>
        <taxon>Bacteria</taxon>
        <taxon>Pseudomonadati</taxon>
        <taxon>Bacteroidota</taxon>
        <taxon>Cytophagia</taxon>
        <taxon>Cytophagales</taxon>
        <taxon>Cytophagaceae</taxon>
        <taxon>Cytophaga</taxon>
    </lineage>
</organism>
<dbReference type="PANTHER" id="PTHR34980:SF2">
    <property type="entry name" value="INNER MEMBRANE PROTEIN YHAH-RELATED"/>
    <property type="match status" value="1"/>
</dbReference>
<dbReference type="EMBL" id="CP000383">
    <property type="protein sequence ID" value="ABG58290.1"/>
    <property type="molecule type" value="Genomic_DNA"/>
</dbReference>
<keyword evidence="3" id="KW-1185">Reference proteome</keyword>
<dbReference type="Pfam" id="PF05656">
    <property type="entry name" value="DUF805"/>
    <property type="match status" value="1"/>
</dbReference>
<feature type="transmembrane region" description="Helical" evidence="1">
    <location>
        <begin position="52"/>
        <end position="74"/>
    </location>
</feature>
<dbReference type="RefSeq" id="WP_011584405.1">
    <property type="nucleotide sequence ID" value="NC_008255.1"/>
</dbReference>